<organism evidence="2 3">
    <name type="scientific">Olpidium bornovanus</name>
    <dbReference type="NCBI Taxonomy" id="278681"/>
    <lineage>
        <taxon>Eukaryota</taxon>
        <taxon>Fungi</taxon>
        <taxon>Fungi incertae sedis</taxon>
        <taxon>Olpidiomycota</taxon>
        <taxon>Olpidiomycotina</taxon>
        <taxon>Olpidiomycetes</taxon>
        <taxon>Olpidiales</taxon>
        <taxon>Olpidiaceae</taxon>
        <taxon>Olpidium</taxon>
    </lineage>
</organism>
<feature type="compositionally biased region" description="Polar residues" evidence="1">
    <location>
        <begin position="245"/>
        <end position="256"/>
    </location>
</feature>
<sequence>VHVPEQQRETGVTRVHAGFPAGRPPAGLAAAAAAAPRHAGEEEGAGRLLLEHALGVAAQRAREEAGHSGVPESGPRNPRNPRGAPAAALLAPAVFGCGGSGPARPCGGDRRGHGPKWLSGGMRGSRLVLNRLITKTASRPSPFPHTRRSHARSASSVPRAEPTCIIGRAAGHPGPVVHSRLVQHLQPSIGFAEEHLQNADCFQALCTPPTAEIPPAWGSERPASARQRRAARRRQAHEGPALTPPRSSRQTGSTRNAEAVAGDPAATFADTP</sequence>
<keyword evidence="3" id="KW-1185">Reference proteome</keyword>
<gene>
    <name evidence="2" type="ORF">BJ554DRAFT_5866</name>
</gene>
<evidence type="ECO:0000256" key="1">
    <source>
        <dbReference type="SAM" id="MobiDB-lite"/>
    </source>
</evidence>
<feature type="compositionally biased region" description="Low complexity" evidence="1">
    <location>
        <begin position="74"/>
        <end position="84"/>
    </location>
</feature>
<feature type="region of interest" description="Disordered" evidence="1">
    <location>
        <begin position="1"/>
        <end position="42"/>
    </location>
</feature>
<name>A0A8H7ZYQ2_9FUNG</name>
<feature type="compositionally biased region" description="Low complexity" evidence="1">
    <location>
        <begin position="16"/>
        <end position="37"/>
    </location>
</feature>
<proteinExistence type="predicted"/>
<feature type="region of interest" description="Disordered" evidence="1">
    <location>
        <begin position="58"/>
        <end position="84"/>
    </location>
</feature>
<feature type="non-terminal residue" evidence="2">
    <location>
        <position position="1"/>
    </location>
</feature>
<dbReference type="EMBL" id="JAEFCI010002989">
    <property type="protein sequence ID" value="KAG5461876.1"/>
    <property type="molecule type" value="Genomic_DNA"/>
</dbReference>
<feature type="region of interest" description="Disordered" evidence="1">
    <location>
        <begin position="137"/>
        <end position="160"/>
    </location>
</feature>
<feature type="region of interest" description="Disordered" evidence="1">
    <location>
        <begin position="212"/>
        <end position="272"/>
    </location>
</feature>
<dbReference type="Proteomes" id="UP000673691">
    <property type="component" value="Unassembled WGS sequence"/>
</dbReference>
<protein>
    <submittedName>
        <fullName evidence="2">Uncharacterized protein</fullName>
    </submittedName>
</protein>
<accession>A0A8H7ZYQ2</accession>
<evidence type="ECO:0000313" key="3">
    <source>
        <dbReference type="Proteomes" id="UP000673691"/>
    </source>
</evidence>
<dbReference type="AlphaFoldDB" id="A0A8H7ZYQ2"/>
<reference evidence="2 3" key="1">
    <citation type="journal article" name="Sci. Rep.">
        <title>Genome-scale phylogenetic analyses confirm Olpidium as the closest living zoosporic fungus to the non-flagellated, terrestrial fungi.</title>
        <authorList>
            <person name="Chang Y."/>
            <person name="Rochon D."/>
            <person name="Sekimoto S."/>
            <person name="Wang Y."/>
            <person name="Chovatia M."/>
            <person name="Sandor L."/>
            <person name="Salamov A."/>
            <person name="Grigoriev I.V."/>
            <person name="Stajich J.E."/>
            <person name="Spatafora J.W."/>
        </authorList>
    </citation>
    <scope>NUCLEOTIDE SEQUENCE [LARGE SCALE GENOMIC DNA]</scope>
    <source>
        <strain evidence="2">S191</strain>
    </source>
</reference>
<feature type="compositionally biased region" description="Basic residues" evidence="1">
    <location>
        <begin position="226"/>
        <end position="235"/>
    </location>
</feature>
<evidence type="ECO:0000313" key="2">
    <source>
        <dbReference type="EMBL" id="KAG5461876.1"/>
    </source>
</evidence>
<comment type="caution">
    <text evidence="2">The sequence shown here is derived from an EMBL/GenBank/DDBJ whole genome shotgun (WGS) entry which is preliminary data.</text>
</comment>